<comment type="caution">
    <text evidence="1">The sequence shown here is derived from an EMBL/GenBank/DDBJ whole genome shotgun (WGS) entry which is preliminary data.</text>
</comment>
<keyword evidence="2" id="KW-1185">Reference proteome</keyword>
<protein>
    <submittedName>
        <fullName evidence="1">Uncharacterized protein</fullName>
    </submittedName>
</protein>
<evidence type="ECO:0000313" key="1">
    <source>
        <dbReference type="EMBL" id="KAJ8650856.1"/>
    </source>
</evidence>
<gene>
    <name evidence="1" type="ORF">MRB53_003879</name>
</gene>
<proteinExistence type="predicted"/>
<dbReference type="EMBL" id="CM056809">
    <property type="protein sequence ID" value="KAJ8650856.1"/>
    <property type="molecule type" value="Genomic_DNA"/>
</dbReference>
<sequence length="570" mass="63417">MEANYTVRPWCSYFLPGLCLLFAITVSMAHAEVQYHDFIVQERPVKRLCKTHNIITVNGQFPGPTLEVRNGDTLVINVVNRAQYNVTLHWHGIRQLRTAWADGPSYITQCPIRPGGRYTYRFTIEDQEGTLWWHAHSSWLRATVYGALIIHPKLNTPYPFPKHNHEVPIILGEWWNSNPIDVINRALITGAAPKISNAYTINSQPGDLYKCSSSETVIIPVDSGETYLLRIINAAMNQELFFSIAGHKMTVVSADAVYTKPFTTSVLLITPGQTTDVLLTANRPPGRYYMAARAYANAQGVAFDNTTTTAILQYKSASRSKSKPLLPRLPGFNDTRLATAFTNQFKSPSKVPVPAHVDVNLLFTIGLGLFNCPRGRRCRGPNGGRLTASMNNVSLVFPSKASVLEAYYKGIPGIYTTDFPPIPPLQFDYTAANISRSLWQPARGTKVFKVKYGSTVQIVFQDTNIVAAENHPMHLHGYHFYVLANGFGNFNPQTDTAKFNLVDPPQRNTIGVPINGWSAIRFVADNPGAWLMHCHLDVHLTWGLSMILLVENGVGKLQSLEPPPADLPKC</sequence>
<accession>A0ACC2MZN6</accession>
<name>A0ACC2MZN6_PERAE</name>
<reference evidence="1 2" key="1">
    <citation type="journal article" date="2022" name="Hortic Res">
        <title>A haplotype resolved chromosomal level avocado genome allows analysis of novel avocado genes.</title>
        <authorList>
            <person name="Nath O."/>
            <person name="Fletcher S.J."/>
            <person name="Hayward A."/>
            <person name="Shaw L.M."/>
            <person name="Masouleh A.K."/>
            <person name="Furtado A."/>
            <person name="Henry R.J."/>
            <person name="Mitter N."/>
        </authorList>
    </citation>
    <scope>NUCLEOTIDE SEQUENCE [LARGE SCALE GENOMIC DNA]</scope>
    <source>
        <strain evidence="2">cv. Hass</strain>
    </source>
</reference>
<evidence type="ECO:0000313" key="2">
    <source>
        <dbReference type="Proteomes" id="UP001234297"/>
    </source>
</evidence>
<dbReference type="Proteomes" id="UP001234297">
    <property type="component" value="Chromosome 1"/>
</dbReference>
<organism evidence="1 2">
    <name type="scientific">Persea americana</name>
    <name type="common">Avocado</name>
    <dbReference type="NCBI Taxonomy" id="3435"/>
    <lineage>
        <taxon>Eukaryota</taxon>
        <taxon>Viridiplantae</taxon>
        <taxon>Streptophyta</taxon>
        <taxon>Embryophyta</taxon>
        <taxon>Tracheophyta</taxon>
        <taxon>Spermatophyta</taxon>
        <taxon>Magnoliopsida</taxon>
        <taxon>Magnoliidae</taxon>
        <taxon>Laurales</taxon>
        <taxon>Lauraceae</taxon>
        <taxon>Persea</taxon>
    </lineage>
</organism>